<evidence type="ECO:0000256" key="5">
    <source>
        <dbReference type="ARBA" id="ARBA00022853"/>
    </source>
</evidence>
<dbReference type="STRING" id="7260.B4MMM4"/>
<organism evidence="13 14">
    <name type="scientific">Drosophila willistoni</name>
    <name type="common">Fruit fly</name>
    <dbReference type="NCBI Taxonomy" id="7260"/>
    <lineage>
        <taxon>Eukaryota</taxon>
        <taxon>Metazoa</taxon>
        <taxon>Ecdysozoa</taxon>
        <taxon>Arthropoda</taxon>
        <taxon>Hexapoda</taxon>
        <taxon>Insecta</taxon>
        <taxon>Pterygota</taxon>
        <taxon>Neoptera</taxon>
        <taxon>Endopterygota</taxon>
        <taxon>Diptera</taxon>
        <taxon>Brachycera</taxon>
        <taxon>Muscomorpha</taxon>
        <taxon>Ephydroidea</taxon>
        <taxon>Drosophilidae</taxon>
        <taxon>Drosophila</taxon>
        <taxon>Sophophora</taxon>
    </lineage>
</organism>
<keyword evidence="7" id="KW-0804">Transcription</keyword>
<dbReference type="GO" id="GO:0072487">
    <property type="term" value="C:MSL complex"/>
    <property type="evidence" value="ECO:0007669"/>
    <property type="project" value="EnsemblMetazoa"/>
</dbReference>
<keyword evidence="8" id="KW-0539">Nucleus</keyword>
<name>B4MMM4_DROWI</name>
<dbReference type="GO" id="GO:0016456">
    <property type="term" value="C:X chromosome located dosage compensation complex, transcription activating"/>
    <property type="evidence" value="ECO:0007669"/>
    <property type="project" value="EnsemblMetazoa"/>
</dbReference>
<feature type="domain" description="MSL3 chromodomain-like" evidence="12">
    <location>
        <begin position="11"/>
        <end position="88"/>
    </location>
</feature>
<dbReference type="HOGENOM" id="CLU_039566_5_2_1"/>
<evidence type="ECO:0000313" key="14">
    <source>
        <dbReference type="Proteomes" id="UP000007798"/>
    </source>
</evidence>
<dbReference type="InterPro" id="IPR026541">
    <property type="entry name" value="MRG_dom"/>
</dbReference>
<feature type="domain" description="MRG" evidence="11">
    <location>
        <begin position="209"/>
        <end position="500"/>
    </location>
</feature>
<dbReference type="Pfam" id="PF22732">
    <property type="entry name" value="MSL3_chromo-like"/>
    <property type="match status" value="1"/>
</dbReference>
<dbReference type="GO" id="GO:0048599">
    <property type="term" value="P:oocyte development"/>
    <property type="evidence" value="ECO:0007669"/>
    <property type="project" value="EnsemblMetazoa"/>
</dbReference>
<dbReference type="GO" id="GO:0035206">
    <property type="term" value="P:regulation of hemocyte proliferation"/>
    <property type="evidence" value="ECO:0007669"/>
    <property type="project" value="EnsemblMetazoa"/>
</dbReference>
<evidence type="ECO:0000256" key="9">
    <source>
        <dbReference type="ARBA" id="ARBA00069454"/>
    </source>
</evidence>
<comment type="subcellular location">
    <subcellularLocation>
        <location evidence="2">Chromosome</location>
    </subcellularLocation>
    <subcellularLocation>
        <location evidence="1">Nucleus</location>
    </subcellularLocation>
</comment>
<dbReference type="GO" id="GO:0140005">
    <property type="term" value="F:histone H4K20me2 reader activity"/>
    <property type="evidence" value="ECO:0007669"/>
    <property type="project" value="EnsemblMetazoa"/>
</dbReference>
<evidence type="ECO:0000259" key="11">
    <source>
        <dbReference type="Pfam" id="PF05712"/>
    </source>
</evidence>
<dbReference type="KEGG" id="dwi:6639584"/>
<dbReference type="PANTHER" id="PTHR10880:SF15">
    <property type="entry name" value="MSL COMPLEX SUBUNIT 3"/>
    <property type="match status" value="1"/>
</dbReference>
<gene>
    <name evidence="13" type="primary">Dwil\GK17539</name>
    <name evidence="13" type="ORF">Dwil_GK17539</name>
</gene>
<evidence type="ECO:0000259" key="12">
    <source>
        <dbReference type="Pfam" id="PF22732"/>
    </source>
</evidence>
<dbReference type="Pfam" id="PF05712">
    <property type="entry name" value="MRG"/>
    <property type="match status" value="1"/>
</dbReference>
<dbReference type="GO" id="GO:0140003">
    <property type="term" value="F:histone H3K36me3 reader activity"/>
    <property type="evidence" value="ECO:0007669"/>
    <property type="project" value="EnsemblMetazoa"/>
</dbReference>
<feature type="compositionally biased region" description="Polar residues" evidence="10">
    <location>
        <begin position="94"/>
        <end position="108"/>
    </location>
</feature>
<dbReference type="GO" id="GO:0106222">
    <property type="term" value="F:lncRNA binding"/>
    <property type="evidence" value="ECO:0007669"/>
    <property type="project" value="EnsemblMetazoa"/>
</dbReference>
<feature type="region of interest" description="Disordered" evidence="10">
    <location>
        <begin position="93"/>
        <end position="135"/>
    </location>
</feature>
<dbReference type="FunCoup" id="B4MMM4">
    <property type="interactions" value="753"/>
</dbReference>
<dbReference type="Proteomes" id="UP000007798">
    <property type="component" value="Unassembled WGS sequence"/>
</dbReference>
<keyword evidence="14" id="KW-1185">Reference proteome</keyword>
<sequence>MTEGQHEVQAYNKGERVFCYEPDKSKARVLYTSKVLNVTERKDENGLRYYEYMIHFQGWRRSYDRNVRASSLLKDTEENRQFQRELAEAARLQTRGSYSYKGTPSQQPHAKKKRLRRGAGQGDEAGSGTDPLDISQEDYAEPEAPAAHKFKLPSGDSGGGGGAATTGTNLDKSDAAMRNKRARFDPPTSRPPRAKPMEIVDIDVMERFKYQEDRVMLLISERLREYMEYDYNMVVKLNKQHAMPARIPIVTILENFVKQRAVELAISIKQDSSRARNTQSRSARMEREYDRVMSKVCLLKEVVDGIRIYFEFHVDQHLLYKQEKKYTNSYLTDDNLKNCSIVLNNSYDYINPSCEPELDTDGTPIPAGAGGGSGSEGILGNVGYQKQLEKCLLYIVKTMDKKSAQAYGSSPYDAAYKLPIEMRGFLCETFNWRLLSPESPPEKSMVFGAPHLARLMIKLPECLNASPISNEKLEDLLPHLDSFINYLENHKEWFDRQNYAHFVSPDEKLLKRPTSTATATKISSQV</sequence>
<reference evidence="13 14" key="1">
    <citation type="journal article" date="2007" name="Nature">
        <title>Evolution of genes and genomes on the Drosophila phylogeny.</title>
        <authorList>
            <consortium name="Drosophila 12 Genomes Consortium"/>
            <person name="Clark A.G."/>
            <person name="Eisen M.B."/>
            <person name="Smith D.R."/>
            <person name="Bergman C.M."/>
            <person name="Oliver B."/>
            <person name="Markow T.A."/>
            <person name="Kaufman T.C."/>
            <person name="Kellis M."/>
            <person name="Gelbart W."/>
            <person name="Iyer V.N."/>
            <person name="Pollard D.A."/>
            <person name="Sackton T.B."/>
            <person name="Larracuente A.M."/>
            <person name="Singh N.D."/>
            <person name="Abad J.P."/>
            <person name="Abt D.N."/>
            <person name="Adryan B."/>
            <person name="Aguade M."/>
            <person name="Akashi H."/>
            <person name="Anderson W.W."/>
            <person name="Aquadro C.F."/>
            <person name="Ardell D.H."/>
            <person name="Arguello R."/>
            <person name="Artieri C.G."/>
            <person name="Barbash D.A."/>
            <person name="Barker D."/>
            <person name="Barsanti P."/>
            <person name="Batterham P."/>
            <person name="Batzoglou S."/>
            <person name="Begun D."/>
            <person name="Bhutkar A."/>
            <person name="Blanco E."/>
            <person name="Bosak S.A."/>
            <person name="Bradley R.K."/>
            <person name="Brand A.D."/>
            <person name="Brent M.R."/>
            <person name="Brooks A.N."/>
            <person name="Brown R.H."/>
            <person name="Butlin R.K."/>
            <person name="Caggese C."/>
            <person name="Calvi B.R."/>
            <person name="Bernardo de Carvalho A."/>
            <person name="Caspi A."/>
            <person name="Castrezana S."/>
            <person name="Celniker S.E."/>
            <person name="Chang J.L."/>
            <person name="Chapple C."/>
            <person name="Chatterji S."/>
            <person name="Chinwalla A."/>
            <person name="Civetta A."/>
            <person name="Clifton S.W."/>
            <person name="Comeron J.M."/>
            <person name="Costello J.C."/>
            <person name="Coyne J.A."/>
            <person name="Daub J."/>
            <person name="David R.G."/>
            <person name="Delcher A.L."/>
            <person name="Delehaunty K."/>
            <person name="Do C.B."/>
            <person name="Ebling H."/>
            <person name="Edwards K."/>
            <person name="Eickbush T."/>
            <person name="Evans J.D."/>
            <person name="Filipski A."/>
            <person name="Findeiss S."/>
            <person name="Freyhult E."/>
            <person name="Fulton L."/>
            <person name="Fulton R."/>
            <person name="Garcia A.C."/>
            <person name="Gardiner A."/>
            <person name="Garfield D.A."/>
            <person name="Garvin B.E."/>
            <person name="Gibson G."/>
            <person name="Gilbert D."/>
            <person name="Gnerre S."/>
            <person name="Godfrey J."/>
            <person name="Good R."/>
            <person name="Gotea V."/>
            <person name="Gravely B."/>
            <person name="Greenberg A.J."/>
            <person name="Griffiths-Jones S."/>
            <person name="Gross S."/>
            <person name="Guigo R."/>
            <person name="Gustafson E.A."/>
            <person name="Haerty W."/>
            <person name="Hahn M.W."/>
            <person name="Halligan D.L."/>
            <person name="Halpern A.L."/>
            <person name="Halter G.M."/>
            <person name="Han M.V."/>
            <person name="Heger A."/>
            <person name="Hillier L."/>
            <person name="Hinrichs A.S."/>
            <person name="Holmes I."/>
            <person name="Hoskins R.A."/>
            <person name="Hubisz M.J."/>
            <person name="Hultmark D."/>
            <person name="Huntley M.A."/>
            <person name="Jaffe D.B."/>
            <person name="Jagadeeshan S."/>
            <person name="Jeck W.R."/>
            <person name="Johnson J."/>
            <person name="Jones C.D."/>
            <person name="Jordan W.C."/>
            <person name="Karpen G.H."/>
            <person name="Kataoka E."/>
            <person name="Keightley P.D."/>
            <person name="Kheradpour P."/>
            <person name="Kirkness E.F."/>
            <person name="Koerich L.B."/>
            <person name="Kristiansen K."/>
            <person name="Kudrna D."/>
            <person name="Kulathinal R.J."/>
            <person name="Kumar S."/>
            <person name="Kwok R."/>
            <person name="Lander E."/>
            <person name="Langley C.H."/>
            <person name="Lapoint R."/>
            <person name="Lazzaro B.P."/>
            <person name="Lee S.J."/>
            <person name="Levesque L."/>
            <person name="Li R."/>
            <person name="Lin C.F."/>
            <person name="Lin M.F."/>
            <person name="Lindblad-Toh K."/>
            <person name="Llopart A."/>
            <person name="Long M."/>
            <person name="Low L."/>
            <person name="Lozovsky E."/>
            <person name="Lu J."/>
            <person name="Luo M."/>
            <person name="Machado C.A."/>
            <person name="Makalowski W."/>
            <person name="Marzo M."/>
            <person name="Matsuda M."/>
            <person name="Matzkin L."/>
            <person name="McAllister B."/>
            <person name="McBride C.S."/>
            <person name="McKernan B."/>
            <person name="McKernan K."/>
            <person name="Mendez-Lago M."/>
            <person name="Minx P."/>
            <person name="Mollenhauer M.U."/>
            <person name="Montooth K."/>
            <person name="Mount S.M."/>
            <person name="Mu X."/>
            <person name="Myers E."/>
            <person name="Negre B."/>
            <person name="Newfeld S."/>
            <person name="Nielsen R."/>
            <person name="Noor M.A."/>
            <person name="O'Grady P."/>
            <person name="Pachter L."/>
            <person name="Papaceit M."/>
            <person name="Parisi M.J."/>
            <person name="Parisi M."/>
            <person name="Parts L."/>
            <person name="Pedersen J.S."/>
            <person name="Pesole G."/>
            <person name="Phillippy A.M."/>
            <person name="Ponting C.P."/>
            <person name="Pop M."/>
            <person name="Porcelli D."/>
            <person name="Powell J.R."/>
            <person name="Prohaska S."/>
            <person name="Pruitt K."/>
            <person name="Puig M."/>
            <person name="Quesneville H."/>
            <person name="Ram K.R."/>
            <person name="Rand D."/>
            <person name="Rasmussen M.D."/>
            <person name="Reed L.K."/>
            <person name="Reenan R."/>
            <person name="Reily A."/>
            <person name="Remington K.A."/>
            <person name="Rieger T.T."/>
            <person name="Ritchie M.G."/>
            <person name="Robin C."/>
            <person name="Rogers Y.H."/>
            <person name="Rohde C."/>
            <person name="Rozas J."/>
            <person name="Rubenfield M.J."/>
            <person name="Ruiz A."/>
            <person name="Russo S."/>
            <person name="Salzberg S.L."/>
            <person name="Sanchez-Gracia A."/>
            <person name="Saranga D.J."/>
            <person name="Sato H."/>
            <person name="Schaeffer S.W."/>
            <person name="Schatz M.C."/>
            <person name="Schlenke T."/>
            <person name="Schwartz R."/>
            <person name="Segarra C."/>
            <person name="Singh R.S."/>
            <person name="Sirot L."/>
            <person name="Sirota M."/>
            <person name="Sisneros N.B."/>
            <person name="Smith C.D."/>
            <person name="Smith T.F."/>
            <person name="Spieth J."/>
            <person name="Stage D.E."/>
            <person name="Stark A."/>
            <person name="Stephan W."/>
            <person name="Strausberg R.L."/>
            <person name="Strempel S."/>
            <person name="Sturgill D."/>
            <person name="Sutton G."/>
            <person name="Sutton G.G."/>
            <person name="Tao W."/>
            <person name="Teichmann S."/>
            <person name="Tobari Y.N."/>
            <person name="Tomimura Y."/>
            <person name="Tsolas J.M."/>
            <person name="Valente V.L."/>
            <person name="Venter E."/>
            <person name="Venter J.C."/>
            <person name="Vicario S."/>
            <person name="Vieira F.G."/>
            <person name="Vilella A.J."/>
            <person name="Villasante A."/>
            <person name="Walenz B."/>
            <person name="Wang J."/>
            <person name="Wasserman M."/>
            <person name="Watts T."/>
            <person name="Wilson D."/>
            <person name="Wilson R.K."/>
            <person name="Wing R.A."/>
            <person name="Wolfner M.F."/>
            <person name="Wong A."/>
            <person name="Wong G.K."/>
            <person name="Wu C.I."/>
            <person name="Wu G."/>
            <person name="Yamamoto D."/>
            <person name="Yang H.P."/>
            <person name="Yang S.P."/>
            <person name="Yorke J.A."/>
            <person name="Yoshida K."/>
            <person name="Zdobnov E."/>
            <person name="Zhang P."/>
            <person name="Zhang Y."/>
            <person name="Zimin A.V."/>
            <person name="Baldwin J."/>
            <person name="Abdouelleil A."/>
            <person name="Abdulkadir J."/>
            <person name="Abebe A."/>
            <person name="Abera B."/>
            <person name="Abreu J."/>
            <person name="Acer S.C."/>
            <person name="Aftuck L."/>
            <person name="Alexander A."/>
            <person name="An P."/>
            <person name="Anderson E."/>
            <person name="Anderson S."/>
            <person name="Arachi H."/>
            <person name="Azer M."/>
            <person name="Bachantsang P."/>
            <person name="Barry A."/>
            <person name="Bayul T."/>
            <person name="Berlin A."/>
            <person name="Bessette D."/>
            <person name="Bloom T."/>
            <person name="Blye J."/>
            <person name="Boguslavskiy L."/>
            <person name="Bonnet C."/>
            <person name="Boukhgalter B."/>
            <person name="Bourzgui I."/>
            <person name="Brown A."/>
            <person name="Cahill P."/>
            <person name="Channer S."/>
            <person name="Cheshatsang Y."/>
            <person name="Chuda L."/>
            <person name="Citroen M."/>
            <person name="Collymore A."/>
            <person name="Cooke P."/>
            <person name="Costello M."/>
            <person name="D'Aco K."/>
            <person name="Daza R."/>
            <person name="De Haan G."/>
            <person name="DeGray S."/>
            <person name="DeMaso C."/>
            <person name="Dhargay N."/>
            <person name="Dooley K."/>
            <person name="Dooley E."/>
            <person name="Doricent M."/>
            <person name="Dorje P."/>
            <person name="Dorjee K."/>
            <person name="Dupes A."/>
            <person name="Elong R."/>
            <person name="Falk J."/>
            <person name="Farina A."/>
            <person name="Faro S."/>
            <person name="Ferguson D."/>
            <person name="Fisher S."/>
            <person name="Foley C.D."/>
            <person name="Franke A."/>
            <person name="Friedrich D."/>
            <person name="Gadbois L."/>
            <person name="Gearin G."/>
            <person name="Gearin C.R."/>
            <person name="Giannoukos G."/>
            <person name="Goode T."/>
            <person name="Graham J."/>
            <person name="Grandbois E."/>
            <person name="Grewal S."/>
            <person name="Gyaltsen K."/>
            <person name="Hafez N."/>
            <person name="Hagos B."/>
            <person name="Hall J."/>
            <person name="Henson C."/>
            <person name="Hollinger A."/>
            <person name="Honan T."/>
            <person name="Huard M.D."/>
            <person name="Hughes L."/>
            <person name="Hurhula B."/>
            <person name="Husby M.E."/>
            <person name="Kamat A."/>
            <person name="Kanga B."/>
            <person name="Kashin S."/>
            <person name="Khazanovich D."/>
            <person name="Kisner P."/>
            <person name="Lance K."/>
            <person name="Lara M."/>
            <person name="Lee W."/>
            <person name="Lennon N."/>
            <person name="Letendre F."/>
            <person name="LeVine R."/>
            <person name="Lipovsky A."/>
            <person name="Liu X."/>
            <person name="Liu J."/>
            <person name="Liu S."/>
            <person name="Lokyitsang T."/>
            <person name="Lokyitsang Y."/>
            <person name="Lubonja R."/>
            <person name="Lui A."/>
            <person name="MacDonald P."/>
            <person name="Magnisalis V."/>
            <person name="Maru K."/>
            <person name="Matthews C."/>
            <person name="McCusker W."/>
            <person name="McDonough S."/>
            <person name="Mehta T."/>
            <person name="Meldrim J."/>
            <person name="Meneus L."/>
            <person name="Mihai O."/>
            <person name="Mihalev A."/>
            <person name="Mihova T."/>
            <person name="Mittelman R."/>
            <person name="Mlenga V."/>
            <person name="Montmayeur A."/>
            <person name="Mulrain L."/>
            <person name="Navidi A."/>
            <person name="Naylor J."/>
            <person name="Negash T."/>
            <person name="Nguyen T."/>
            <person name="Nguyen N."/>
            <person name="Nicol R."/>
            <person name="Norbu C."/>
            <person name="Norbu N."/>
            <person name="Novod N."/>
            <person name="O'Neill B."/>
            <person name="Osman S."/>
            <person name="Markiewicz E."/>
            <person name="Oyono O.L."/>
            <person name="Patti C."/>
            <person name="Phunkhang P."/>
            <person name="Pierre F."/>
            <person name="Priest M."/>
            <person name="Raghuraman S."/>
            <person name="Rege F."/>
            <person name="Reyes R."/>
            <person name="Rise C."/>
            <person name="Rogov P."/>
            <person name="Ross K."/>
            <person name="Ryan E."/>
            <person name="Settipalli S."/>
            <person name="Shea T."/>
            <person name="Sherpa N."/>
            <person name="Shi L."/>
            <person name="Shih D."/>
            <person name="Sparrow T."/>
            <person name="Spaulding J."/>
            <person name="Stalker J."/>
            <person name="Stange-Thomann N."/>
            <person name="Stavropoulos S."/>
            <person name="Stone C."/>
            <person name="Strader C."/>
            <person name="Tesfaye S."/>
            <person name="Thomson T."/>
            <person name="Thoulutsang Y."/>
            <person name="Thoulutsang D."/>
            <person name="Topham K."/>
            <person name="Topping I."/>
            <person name="Tsamla T."/>
            <person name="Vassiliev H."/>
            <person name="Vo A."/>
            <person name="Wangchuk T."/>
            <person name="Wangdi T."/>
            <person name="Weiand M."/>
            <person name="Wilkinson J."/>
            <person name="Wilson A."/>
            <person name="Yadav S."/>
            <person name="Young G."/>
            <person name="Yu Q."/>
            <person name="Zembek L."/>
            <person name="Zhong D."/>
            <person name="Zimmer A."/>
            <person name="Zwirko Z."/>
            <person name="Jaffe D.B."/>
            <person name="Alvarez P."/>
            <person name="Brockman W."/>
            <person name="Butler J."/>
            <person name="Chin C."/>
            <person name="Gnerre S."/>
            <person name="Grabherr M."/>
            <person name="Kleber M."/>
            <person name="Mauceli E."/>
            <person name="MacCallum I."/>
        </authorList>
    </citation>
    <scope>NUCLEOTIDE SEQUENCE [LARGE SCALE GENOMIC DNA]</scope>
    <source>
        <strain evidence="14">Tucson 14030-0811.24</strain>
    </source>
</reference>
<dbReference type="FunFam" id="2.30.30.140:FF:000042">
    <property type="entry name" value="male-specific lethal 3 homolog"/>
    <property type="match status" value="1"/>
</dbReference>
<dbReference type="GO" id="GO:0140117">
    <property type="term" value="F:histone H4K20me1 reader activity"/>
    <property type="evidence" value="ECO:0007669"/>
    <property type="project" value="EnsemblMetazoa"/>
</dbReference>
<dbReference type="AlphaFoldDB" id="B4MMM4"/>
<feature type="region of interest" description="Disordered" evidence="10">
    <location>
        <begin position="148"/>
        <end position="194"/>
    </location>
</feature>
<dbReference type="GO" id="GO:0009047">
    <property type="term" value="P:dosage compensation by hyperactivation of X chromosome"/>
    <property type="evidence" value="ECO:0007669"/>
    <property type="project" value="EnsemblMetazoa"/>
</dbReference>
<dbReference type="GO" id="GO:0010369">
    <property type="term" value="C:chromocenter"/>
    <property type="evidence" value="ECO:0007669"/>
    <property type="project" value="EnsemblMetazoa"/>
</dbReference>
<dbReference type="InterPro" id="IPR053820">
    <property type="entry name" value="MSL3_chromo-like"/>
</dbReference>
<dbReference type="GO" id="GO:0140046">
    <property type="term" value="F:histone H4K16ac reader activity"/>
    <property type="evidence" value="ECO:0007669"/>
    <property type="project" value="EnsemblMetazoa"/>
</dbReference>
<dbReference type="GO" id="GO:0000228">
    <property type="term" value="C:nuclear chromosome"/>
    <property type="evidence" value="ECO:0007669"/>
    <property type="project" value="EnsemblMetazoa"/>
</dbReference>
<evidence type="ECO:0000256" key="2">
    <source>
        <dbReference type="ARBA" id="ARBA00004286"/>
    </source>
</evidence>
<dbReference type="OrthoDB" id="10044771at2759"/>
<dbReference type="InterPro" id="IPR008676">
    <property type="entry name" value="MRG"/>
</dbReference>
<dbReference type="EMBL" id="CH963847">
    <property type="protein sequence ID" value="EDW73430.1"/>
    <property type="molecule type" value="Genomic_DNA"/>
</dbReference>
<accession>B4MMM4</accession>
<dbReference type="Gene3D" id="2.30.30.140">
    <property type="match status" value="1"/>
</dbReference>
<dbReference type="GO" id="GO:0035267">
    <property type="term" value="C:NuA4 histone acetyltransferase complex"/>
    <property type="evidence" value="ECO:0007669"/>
    <property type="project" value="TreeGrafter"/>
</dbReference>
<keyword evidence="5" id="KW-0156">Chromatin regulator</keyword>
<evidence type="ECO:0000256" key="6">
    <source>
        <dbReference type="ARBA" id="ARBA00023015"/>
    </source>
</evidence>
<dbReference type="GO" id="GO:0003682">
    <property type="term" value="F:chromatin binding"/>
    <property type="evidence" value="ECO:0007669"/>
    <property type="project" value="EnsemblMetazoa"/>
</dbReference>
<dbReference type="InParanoid" id="B4MMM4"/>
<dbReference type="Gene3D" id="1.10.274.30">
    <property type="entry name" value="MRG domain"/>
    <property type="match status" value="1"/>
</dbReference>
<keyword evidence="4" id="KW-0832">Ubl conjugation</keyword>
<dbReference type="SUPFAM" id="SSF54160">
    <property type="entry name" value="Chromo domain-like"/>
    <property type="match status" value="1"/>
</dbReference>
<evidence type="ECO:0000256" key="7">
    <source>
        <dbReference type="ARBA" id="ARBA00023163"/>
    </source>
</evidence>
<dbReference type="GO" id="GO:0006355">
    <property type="term" value="P:regulation of DNA-templated transcription"/>
    <property type="evidence" value="ECO:0007669"/>
    <property type="project" value="InterPro"/>
</dbReference>
<dbReference type="InterPro" id="IPR016197">
    <property type="entry name" value="Chromo-like_dom_sf"/>
</dbReference>
<evidence type="ECO:0000256" key="3">
    <source>
        <dbReference type="ARBA" id="ARBA00022454"/>
    </source>
</evidence>
<evidence type="ECO:0000313" key="13">
    <source>
        <dbReference type="EMBL" id="EDW73430.1"/>
    </source>
</evidence>
<dbReference type="InterPro" id="IPR038217">
    <property type="entry name" value="MRG_C_sf"/>
</dbReference>
<dbReference type="OMA" id="YKGTPDK"/>
<evidence type="ECO:0000256" key="10">
    <source>
        <dbReference type="SAM" id="MobiDB-lite"/>
    </source>
</evidence>
<dbReference type="PANTHER" id="PTHR10880">
    <property type="entry name" value="MORTALITY FACTOR 4-LIKE PROTEIN"/>
    <property type="match status" value="1"/>
</dbReference>
<protein>
    <recommendedName>
        <fullName evidence="9">Protein male-specific lethal-3</fullName>
    </recommendedName>
</protein>
<keyword evidence="3" id="KW-0158">Chromosome</keyword>
<dbReference type="PROSITE" id="PS51640">
    <property type="entry name" value="MRG"/>
    <property type="match status" value="1"/>
</dbReference>
<dbReference type="eggNOG" id="KOG3001">
    <property type="taxonomic scope" value="Eukaryota"/>
</dbReference>
<keyword evidence="6" id="KW-0805">Transcription regulation</keyword>
<evidence type="ECO:0000256" key="1">
    <source>
        <dbReference type="ARBA" id="ARBA00004123"/>
    </source>
</evidence>
<evidence type="ECO:0000256" key="4">
    <source>
        <dbReference type="ARBA" id="ARBA00022843"/>
    </source>
</evidence>
<dbReference type="PhylomeDB" id="B4MMM4"/>
<evidence type="ECO:0000256" key="8">
    <source>
        <dbReference type="ARBA" id="ARBA00023242"/>
    </source>
</evidence>
<proteinExistence type="predicted"/>